<dbReference type="PROSITE" id="PS00204">
    <property type="entry name" value="FERRITIN_2"/>
    <property type="match status" value="1"/>
</dbReference>
<sequence>MELVPGYSGSKSLRVKLEWRQKDLEDSAFPRYNVYAENVKSTDLRPRKVLEKPRSETVFLGVAHVPSYYIAELVVESDVKGVRFVFKPVLKMLRFTYHGGAGRNRNCHFLLSMILLVGIDVEYNVSYVYHALDAYIERDNVGLKGFNANRFFNDSSLEERGYAEKFMEYQMHCLVGVKNNDVKLVDFVESEFLGELVEAIKKISEYIDGTKIRSMQW</sequence>
<evidence type="ECO:0000259" key="2">
    <source>
        <dbReference type="Pfam" id="PF25529"/>
    </source>
</evidence>
<dbReference type="InterPro" id="IPR014034">
    <property type="entry name" value="Ferritin_CS"/>
</dbReference>
<dbReference type="SUPFAM" id="SSF47240">
    <property type="entry name" value="Ferritin-like"/>
    <property type="match status" value="1"/>
</dbReference>
<dbReference type="AlphaFoldDB" id="Q9LEX4"/>
<feature type="binding site" evidence="1">
    <location>
        <position position="159"/>
    </location>
    <ligand>
        <name>Fe cation</name>
        <dbReference type="ChEBI" id="CHEBI:24875"/>
        <label>1</label>
    </ligand>
</feature>
<keyword evidence="1" id="KW-0408">Iron</keyword>
<dbReference type="ExpressionAtlas" id="Q9LEX4">
    <property type="expression patterns" value="baseline and differential"/>
</dbReference>
<dbReference type="GO" id="GO:0008199">
    <property type="term" value="F:ferric iron binding"/>
    <property type="evidence" value="ECO:0007669"/>
    <property type="project" value="InterPro"/>
</dbReference>
<dbReference type="Gene3D" id="1.20.1260.10">
    <property type="match status" value="2"/>
</dbReference>
<dbReference type="PIR" id="T50521">
    <property type="entry name" value="T50521"/>
</dbReference>
<dbReference type="InterPro" id="IPR012347">
    <property type="entry name" value="Ferritin-like"/>
</dbReference>
<name>Q9LEX4_ARATH</name>
<feature type="domain" description="Cytosolic endo-beta-N-acetylglucosaminidase C-terminal" evidence="2">
    <location>
        <begin position="8"/>
        <end position="91"/>
    </location>
</feature>
<reference evidence="3" key="2">
    <citation type="submission" date="2000-06" db="EMBL/GenBank/DDBJ databases">
        <authorList>
            <person name="Choisne N."/>
            <person name="Robert C."/>
            <person name="Brottier P."/>
            <person name="Wincker P."/>
            <person name="Cattolico L."/>
            <person name="Artiguenave F."/>
            <person name="Saurin W."/>
            <person name="Weissenbach J."/>
            <person name="Mewes H.W."/>
            <person name="Rudd S."/>
            <person name="Lemcke K."/>
            <person name="Mayer K.F.X."/>
            <person name="Quetier F."/>
            <person name="Salanoubat M."/>
        </authorList>
    </citation>
    <scope>NUCLEOTIDE SEQUENCE</scope>
</reference>
<reference key="1">
    <citation type="journal article" date="2000" name="Nature">
        <title>Sequence and analysis of chromosome 3 of the plant Arabidopsis thaliana.</title>
        <authorList>
            <consortium name="European Union Chromosome 3 Arabidopsis Sequencing Consortium"/>
            <consortium name="Institute for Genomic Research"/>
            <consortium name="Kazusa DNA Research Institute"/>
            <person name="Salanoubat M."/>
            <person name="Lemcke K."/>
            <person name="Rieger M."/>
            <person name="Ansorge W."/>
            <person name="Unseld M."/>
            <person name="Fartmann B."/>
            <person name="Valle G."/>
            <person name="Blocker H."/>
            <person name="Perez-Alonso M."/>
            <person name="Obermaier B."/>
            <person name="Delseny M."/>
            <person name="Boutry M."/>
            <person name="Grivell L.A."/>
            <person name="Mache R."/>
            <person name="Puigdomenech P."/>
            <person name="De Simone V."/>
            <person name="Choisne N."/>
            <person name="Artiguenave F."/>
            <person name="Robert C."/>
            <person name="Brottier P."/>
            <person name="Wincker P."/>
            <person name="Cattolico L."/>
            <person name="Weissenbach J."/>
            <person name="Saurin W."/>
            <person name="Quetier F."/>
            <person name="Schafer M."/>
            <person name="Muller-Auer S."/>
            <person name="Gabel C."/>
            <person name="Fuchs M."/>
            <person name="Benes V."/>
            <person name="Wurmbach E."/>
            <person name="Drzonek H."/>
            <person name="Erfle H."/>
            <person name="Jordan N."/>
            <person name="Bangert S."/>
            <person name="Wiedelmann R."/>
            <person name="Kranz H."/>
            <person name="Voss H."/>
            <person name="Holland R."/>
            <person name="Brandt P."/>
            <person name="Nyakatura G."/>
            <person name="Vezzi A."/>
            <person name="D'Angelo M."/>
            <person name="Pallavicini A."/>
            <person name="Toppo S."/>
            <person name="Simionati B."/>
            <person name="Conrad A."/>
            <person name="Hornischer K."/>
            <person name="Kauer G."/>
            <person name="Lohnert T.H."/>
            <person name="Nordsiek G."/>
            <person name="Reichelt J."/>
            <person name="Scharfe M."/>
            <person name="Schon O."/>
            <person name="Bargues M."/>
            <person name="Terol J."/>
            <person name="Climent J."/>
            <person name="Navarro P."/>
            <person name="Collado C."/>
            <person name="Perez-Perez A."/>
            <person name="Ottenwalder B."/>
            <person name="Duchemin D."/>
            <person name="Cooke R."/>
            <person name="Laudie M."/>
            <person name="Berger-Llauro C."/>
            <person name="Purnelle B."/>
            <person name="Masuy D."/>
            <person name="de Haan M."/>
            <person name="Maarse A.C."/>
            <person name="Alcaraz J.P."/>
            <person name="Cottet A."/>
            <person name="Casacuberta E."/>
            <person name="Monfort A."/>
            <person name="Argiriou A."/>
            <person name="flores M."/>
            <person name="Liguori R."/>
            <person name="Vitale D."/>
            <person name="Mannhaupt G."/>
            <person name="Haase D."/>
            <person name="Schoof H."/>
            <person name="Rudd S."/>
            <person name="Zaccaria P."/>
            <person name="Mewes H.W."/>
            <person name="Mayer K.F."/>
            <person name="Kaul S."/>
            <person name="Town C.D."/>
            <person name="Koo H.L."/>
            <person name="Tallon L.J."/>
            <person name="Jenkins J."/>
            <person name="Rooney T."/>
            <person name="Rizzo M."/>
            <person name="Walts A."/>
            <person name="Utterback T."/>
            <person name="Fujii C.Y."/>
            <person name="Shea T.P."/>
            <person name="Creasy T.H."/>
            <person name="Haas B."/>
            <person name="Maiti R."/>
            <person name="Wu D."/>
            <person name="Peterson J."/>
            <person name="Van Aken S."/>
            <person name="Pai G."/>
            <person name="Militscher J."/>
            <person name="Sellers P."/>
            <person name="Gill J.E."/>
            <person name="Feldblyum T.V."/>
            <person name="Preuss D."/>
            <person name="Lin X."/>
            <person name="Nierman W.C."/>
            <person name="Salzberg S.L."/>
            <person name="White O."/>
            <person name="Venter J.C."/>
            <person name="Fraser C.M."/>
            <person name="Kaneko T."/>
            <person name="Nakamura Y."/>
            <person name="Sato S."/>
            <person name="Kato T."/>
            <person name="Asamizu E."/>
            <person name="Sasamoto S."/>
            <person name="Kimura T."/>
            <person name="Idesawa K."/>
            <person name="Kawashima K."/>
            <person name="Kishida Y."/>
            <person name="Kiyokawa C."/>
            <person name="Kohara M."/>
            <person name="Matsumoto M."/>
            <person name="Matsuno A."/>
            <person name="Muraki A."/>
            <person name="Nakayama S."/>
            <person name="Nakazaki N."/>
            <person name="Shinpo S."/>
            <person name="Takeuchi C."/>
            <person name="Wada T."/>
            <person name="Watanabe A."/>
            <person name="Yamada M."/>
            <person name="Yasuda M."/>
            <person name="Tabata S."/>
        </authorList>
    </citation>
    <scope>NUCLEOTIDE SEQUENCE [LARGE SCALE GENOMIC DNA]</scope>
    <source>
        <strain>cv. Columbia</strain>
    </source>
</reference>
<proteinExistence type="predicted"/>
<protein>
    <submittedName>
        <fullName evidence="3">Uncharacterized protein T27I15_90</fullName>
    </submittedName>
</protein>
<dbReference type="GO" id="GO:0006826">
    <property type="term" value="P:iron ion transport"/>
    <property type="evidence" value="ECO:0007669"/>
    <property type="project" value="InterPro"/>
</dbReference>
<dbReference type="Pfam" id="PF25529">
    <property type="entry name" value="Ig_ENGASE1_C"/>
    <property type="match status" value="1"/>
</dbReference>
<dbReference type="PANTHER" id="PTHR11431">
    <property type="entry name" value="FERRITIN"/>
    <property type="match status" value="1"/>
</dbReference>
<dbReference type="InterPro" id="IPR057882">
    <property type="entry name" value="ENGase_C"/>
</dbReference>
<accession>Q9LEX4</accession>
<dbReference type="InterPro" id="IPR009078">
    <property type="entry name" value="Ferritin-like_SF"/>
</dbReference>
<organism evidence="3">
    <name type="scientific">Arabidopsis thaliana</name>
    <name type="common">Mouse-ear cress</name>
    <dbReference type="NCBI Taxonomy" id="3702"/>
    <lineage>
        <taxon>Eukaryota</taxon>
        <taxon>Viridiplantae</taxon>
        <taxon>Streptophyta</taxon>
        <taxon>Embryophyta</taxon>
        <taxon>Tracheophyta</taxon>
        <taxon>Spermatophyta</taxon>
        <taxon>Magnoliopsida</taxon>
        <taxon>eudicotyledons</taxon>
        <taxon>Gunneridae</taxon>
        <taxon>Pentapetalae</taxon>
        <taxon>rosids</taxon>
        <taxon>malvids</taxon>
        <taxon>Brassicales</taxon>
        <taxon>Brassicaceae</taxon>
        <taxon>Camelineae</taxon>
        <taxon>Arabidopsis</taxon>
    </lineage>
</organism>
<feature type="binding site" evidence="1">
    <location>
        <position position="122"/>
    </location>
    <ligand>
        <name>Fe cation</name>
        <dbReference type="ChEBI" id="CHEBI:24875"/>
        <label>1</label>
    </ligand>
</feature>
<reference evidence="3" key="3">
    <citation type="submission" date="2000-06" db="EMBL/GenBank/DDBJ databases">
        <authorList>
            <person name="EU Arabidopsis sequencing project"/>
        </authorList>
    </citation>
    <scope>NUCLEOTIDE SEQUENCE</scope>
</reference>
<dbReference type="PANTHER" id="PTHR11431:SF126">
    <property type="entry name" value="FERRITIN-2, CHLOROPLASTIC-RELATED"/>
    <property type="match status" value="1"/>
</dbReference>
<gene>
    <name evidence="3" type="primary">T27I15_90</name>
</gene>
<keyword evidence="1" id="KW-0479">Metal-binding</keyword>
<evidence type="ECO:0000313" key="3">
    <source>
        <dbReference type="EMBL" id="CAB94136.1"/>
    </source>
</evidence>
<dbReference type="EMBL" id="AL358732">
    <property type="protein sequence ID" value="CAB94136.1"/>
    <property type="molecule type" value="Genomic_DNA"/>
</dbReference>
<evidence type="ECO:0000256" key="1">
    <source>
        <dbReference type="PIRSR" id="PIRSR601519-1"/>
    </source>
</evidence>
<dbReference type="GO" id="GO:0006879">
    <property type="term" value="P:intracellular iron ion homeostasis"/>
    <property type="evidence" value="ECO:0007669"/>
    <property type="project" value="InterPro"/>
</dbReference>
<dbReference type="InterPro" id="IPR001519">
    <property type="entry name" value="Ferritin"/>
</dbReference>